<gene>
    <name evidence="2" type="ORF">SCD92_14645</name>
</gene>
<evidence type="ECO:0000256" key="1">
    <source>
        <dbReference type="SAM" id="Phobius"/>
    </source>
</evidence>
<keyword evidence="1" id="KW-0812">Transmembrane</keyword>
<evidence type="ECO:0000313" key="2">
    <source>
        <dbReference type="EMBL" id="MDX6850608.1"/>
    </source>
</evidence>
<proteinExistence type="predicted"/>
<reference evidence="2 3" key="1">
    <citation type="submission" date="2023-11" db="EMBL/GenBank/DDBJ databases">
        <title>Gilvimarinus fulvus sp. nov., isolated from the surface of Kelp.</title>
        <authorList>
            <person name="Sun Y.Y."/>
            <person name="Gong Y."/>
            <person name="Du Z.J."/>
        </authorList>
    </citation>
    <scope>NUCLEOTIDE SEQUENCE [LARGE SCALE GENOMIC DNA]</scope>
    <source>
        <strain evidence="2 3">SDUM040013</strain>
    </source>
</reference>
<dbReference type="EMBL" id="JAXAFO010000027">
    <property type="protein sequence ID" value="MDX6850608.1"/>
    <property type="molecule type" value="Genomic_DNA"/>
</dbReference>
<accession>A0ABU4S3Z2</accession>
<keyword evidence="1" id="KW-0472">Membrane</keyword>
<sequence length="203" mass="22800">MNLKPSLTLFSMFIVLGFSWLVFNTLLKVTPPKQQEISISLTPMAEDSVSSAISKSLIPTPAVDDVLSSLVTKPVKSLPQNASTSISSEEFVERKRRAIWQDHHGNFRSEVYIEDRSQWQQIISDGPLFYPNQGQLLESLQGCSAAGYYVDGQTTVALIDRHGDIVRVFYYLCSVVETTGDYIFLEVQAVDHLMESVEVNYLE</sequence>
<dbReference type="RefSeq" id="WP_302722110.1">
    <property type="nucleotide sequence ID" value="NZ_JAULRU010000430.1"/>
</dbReference>
<feature type="transmembrane region" description="Helical" evidence="1">
    <location>
        <begin position="6"/>
        <end position="27"/>
    </location>
</feature>
<name>A0ABU4S3Z2_9GAMM</name>
<keyword evidence="3" id="KW-1185">Reference proteome</keyword>
<dbReference type="Proteomes" id="UP001273505">
    <property type="component" value="Unassembled WGS sequence"/>
</dbReference>
<keyword evidence="1" id="KW-1133">Transmembrane helix</keyword>
<comment type="caution">
    <text evidence="2">The sequence shown here is derived from an EMBL/GenBank/DDBJ whole genome shotgun (WGS) entry which is preliminary data.</text>
</comment>
<protein>
    <submittedName>
        <fullName evidence="2">Uncharacterized protein</fullName>
    </submittedName>
</protein>
<evidence type="ECO:0000313" key="3">
    <source>
        <dbReference type="Proteomes" id="UP001273505"/>
    </source>
</evidence>
<organism evidence="2 3">
    <name type="scientific">Gilvimarinus gilvus</name>
    <dbReference type="NCBI Taxonomy" id="3058038"/>
    <lineage>
        <taxon>Bacteria</taxon>
        <taxon>Pseudomonadati</taxon>
        <taxon>Pseudomonadota</taxon>
        <taxon>Gammaproteobacteria</taxon>
        <taxon>Cellvibrionales</taxon>
        <taxon>Cellvibrionaceae</taxon>
        <taxon>Gilvimarinus</taxon>
    </lineage>
</organism>